<evidence type="ECO:0000313" key="2">
    <source>
        <dbReference type="Proteomes" id="UP000181997"/>
    </source>
</evidence>
<dbReference type="Proteomes" id="UP000181997">
    <property type="component" value="Unassembled WGS sequence"/>
</dbReference>
<accession>A0A1C4BR16</accession>
<reference evidence="2" key="1">
    <citation type="submission" date="2016-08" db="EMBL/GenBank/DDBJ databases">
        <authorList>
            <person name="Varghese N."/>
            <person name="Submissions Spin"/>
        </authorList>
    </citation>
    <scope>NUCLEOTIDE SEQUENCE [LARGE SCALE GENOMIC DNA]</scope>
    <source>
        <strain evidence="2">SGD-1123</strain>
    </source>
</reference>
<protein>
    <submittedName>
        <fullName evidence="1">Uncharacterized protein</fullName>
    </submittedName>
</protein>
<dbReference type="EMBL" id="FMAU01000002">
    <property type="protein sequence ID" value="SCC09287.1"/>
    <property type="molecule type" value="Genomic_DNA"/>
</dbReference>
<dbReference type="AlphaFoldDB" id="A0A1C4BR16"/>
<evidence type="ECO:0000313" key="1">
    <source>
        <dbReference type="EMBL" id="SCC09287.1"/>
    </source>
</evidence>
<name>A0A1C4BR16_9BACI</name>
<gene>
    <name evidence="1" type="ORF">GA0061094_2434</name>
</gene>
<keyword evidence="2" id="KW-1185">Reference proteome</keyword>
<organism evidence="1 2">
    <name type="scientific">[Bacillus] enclensis</name>
    <dbReference type="NCBI Taxonomy" id="1402860"/>
    <lineage>
        <taxon>Bacteria</taxon>
        <taxon>Bacillati</taxon>
        <taxon>Bacillota</taxon>
        <taxon>Bacilli</taxon>
        <taxon>Bacillales</taxon>
        <taxon>Bacillaceae</taxon>
        <taxon>Rossellomorea</taxon>
    </lineage>
</organism>
<dbReference type="RefSeq" id="WP_156416142.1">
    <property type="nucleotide sequence ID" value="NZ_FMAU01000002.1"/>
</dbReference>
<proteinExistence type="predicted"/>
<sequence length="53" mass="6028">MLWFIIGIAILFGVLSSLIKRRTSTFQDDPTANERQIQEEERIKASSWFGGGL</sequence>